<dbReference type="EMBL" id="JAUNZN010000003">
    <property type="protein sequence ID" value="KAK4825304.1"/>
    <property type="molecule type" value="Genomic_DNA"/>
</dbReference>
<dbReference type="Proteomes" id="UP001333110">
    <property type="component" value="Unassembled WGS sequence"/>
</dbReference>
<accession>A0AAN7RYE8</accession>
<protein>
    <submittedName>
        <fullName evidence="1">Uncharacterized protein</fullName>
    </submittedName>
</protein>
<comment type="caution">
    <text evidence="1">The sequence shown here is derived from an EMBL/GenBank/DDBJ whole genome shotgun (WGS) entry which is preliminary data.</text>
</comment>
<proteinExistence type="predicted"/>
<keyword evidence="2" id="KW-1185">Reference proteome</keyword>
<gene>
    <name evidence="1" type="ORF">QYF61_026655</name>
</gene>
<name>A0AAN7RYE8_MYCAM</name>
<organism evidence="1 2">
    <name type="scientific">Mycteria americana</name>
    <name type="common">Wood stork</name>
    <dbReference type="NCBI Taxonomy" id="33587"/>
    <lineage>
        <taxon>Eukaryota</taxon>
        <taxon>Metazoa</taxon>
        <taxon>Chordata</taxon>
        <taxon>Craniata</taxon>
        <taxon>Vertebrata</taxon>
        <taxon>Euteleostomi</taxon>
        <taxon>Archelosauria</taxon>
        <taxon>Archosauria</taxon>
        <taxon>Dinosauria</taxon>
        <taxon>Saurischia</taxon>
        <taxon>Theropoda</taxon>
        <taxon>Coelurosauria</taxon>
        <taxon>Aves</taxon>
        <taxon>Neognathae</taxon>
        <taxon>Neoaves</taxon>
        <taxon>Aequornithes</taxon>
        <taxon>Ciconiiformes</taxon>
        <taxon>Ciconiidae</taxon>
        <taxon>Mycteria</taxon>
    </lineage>
</organism>
<reference evidence="1 2" key="1">
    <citation type="journal article" date="2023" name="J. Hered.">
        <title>Chromosome-level genome of the wood stork (Mycteria americana) provides insight into avian chromosome evolution.</title>
        <authorList>
            <person name="Flamio R. Jr."/>
            <person name="Ramstad K.M."/>
        </authorList>
    </citation>
    <scope>NUCLEOTIDE SEQUENCE [LARGE SCALE GENOMIC DNA]</scope>
    <source>
        <strain evidence="1">JAX WOST 10</strain>
    </source>
</reference>
<feature type="non-terminal residue" evidence="1">
    <location>
        <position position="60"/>
    </location>
</feature>
<dbReference type="AlphaFoldDB" id="A0AAN7RYE8"/>
<evidence type="ECO:0000313" key="1">
    <source>
        <dbReference type="EMBL" id="KAK4825304.1"/>
    </source>
</evidence>
<sequence length="60" mass="6728">MTLKAFSNLNDSVIMKRGCLQHLADSIKKKERIGSAPFTCSVQRYLSNFSTSFIQSLLDS</sequence>
<evidence type="ECO:0000313" key="2">
    <source>
        <dbReference type="Proteomes" id="UP001333110"/>
    </source>
</evidence>